<accession>A0A1G1WE27</accession>
<dbReference type="CDD" id="cd04301">
    <property type="entry name" value="NAT_SF"/>
    <property type="match status" value="1"/>
</dbReference>
<dbReference type="InterPro" id="IPR016181">
    <property type="entry name" value="Acyl_CoA_acyltransferase"/>
</dbReference>
<reference evidence="2 3" key="1">
    <citation type="journal article" date="2016" name="Nat. Commun.">
        <title>Thousands of microbial genomes shed light on interconnected biogeochemical processes in an aquifer system.</title>
        <authorList>
            <person name="Anantharaman K."/>
            <person name="Brown C.T."/>
            <person name="Hug L.A."/>
            <person name="Sharon I."/>
            <person name="Castelle C.J."/>
            <person name="Probst A.J."/>
            <person name="Thomas B.C."/>
            <person name="Singh A."/>
            <person name="Wilkins M.J."/>
            <person name="Karaoz U."/>
            <person name="Brodie E.L."/>
            <person name="Williams K.H."/>
            <person name="Hubbard S.S."/>
            <person name="Banfield J.F."/>
        </authorList>
    </citation>
    <scope>NUCLEOTIDE SEQUENCE [LARGE SCALE GENOMIC DNA]</scope>
</reference>
<feature type="domain" description="N-acetyltransferase" evidence="1">
    <location>
        <begin position="12"/>
        <end position="177"/>
    </location>
</feature>
<dbReference type="SUPFAM" id="SSF55729">
    <property type="entry name" value="Acyl-CoA N-acyltransferases (Nat)"/>
    <property type="match status" value="1"/>
</dbReference>
<dbReference type="EMBL" id="MHCR01000006">
    <property type="protein sequence ID" value="OGY25881.1"/>
    <property type="molecule type" value="Genomic_DNA"/>
</dbReference>
<dbReference type="InterPro" id="IPR000182">
    <property type="entry name" value="GNAT_dom"/>
</dbReference>
<dbReference type="PANTHER" id="PTHR43415:SF3">
    <property type="entry name" value="GNAT-FAMILY ACETYLTRANSFERASE"/>
    <property type="match status" value="1"/>
</dbReference>
<gene>
    <name evidence="2" type="ORF">A2134_01845</name>
</gene>
<proteinExistence type="predicted"/>
<protein>
    <recommendedName>
        <fullName evidence="1">N-acetyltransferase domain-containing protein</fullName>
    </recommendedName>
</protein>
<evidence type="ECO:0000313" key="3">
    <source>
        <dbReference type="Proteomes" id="UP000178162"/>
    </source>
</evidence>
<evidence type="ECO:0000313" key="2">
    <source>
        <dbReference type="EMBL" id="OGY25881.1"/>
    </source>
</evidence>
<dbReference type="STRING" id="1802595.A2134_01845"/>
<dbReference type="Proteomes" id="UP000178162">
    <property type="component" value="Unassembled WGS sequence"/>
</dbReference>
<evidence type="ECO:0000259" key="1">
    <source>
        <dbReference type="PROSITE" id="PS51186"/>
    </source>
</evidence>
<dbReference type="Pfam" id="PF00583">
    <property type="entry name" value="Acetyltransf_1"/>
    <property type="match status" value="1"/>
</dbReference>
<dbReference type="PANTHER" id="PTHR43415">
    <property type="entry name" value="SPERMIDINE N(1)-ACETYLTRANSFERASE"/>
    <property type="match status" value="1"/>
</dbReference>
<dbReference type="AlphaFoldDB" id="A0A1G1WE27"/>
<sequence length="177" mass="20783">MQEFITKKERNIIIREPKEADVEKVMNFFNKLLEEDTYILRYGTKVSLEGESNWLQSVLRKIKRKEIVFLQAYFQDQLVGQVEITKGQYRKRFTGTLHLGVDRDFRGEGIGEELMKQAEKKAKELNIKLINLAVYDGNNPAFSLYKKMGYKVFGQLPKAIEFRGQMIDEINMYKNLS</sequence>
<organism evidence="2 3">
    <name type="scientific">Candidatus Woykebacteria bacterium RBG_16_39_9b</name>
    <dbReference type="NCBI Taxonomy" id="1802595"/>
    <lineage>
        <taxon>Bacteria</taxon>
        <taxon>Candidatus Woykeibacteriota</taxon>
    </lineage>
</organism>
<dbReference type="GO" id="GO:0016747">
    <property type="term" value="F:acyltransferase activity, transferring groups other than amino-acyl groups"/>
    <property type="evidence" value="ECO:0007669"/>
    <property type="project" value="InterPro"/>
</dbReference>
<comment type="caution">
    <text evidence="2">The sequence shown here is derived from an EMBL/GenBank/DDBJ whole genome shotgun (WGS) entry which is preliminary data.</text>
</comment>
<name>A0A1G1WE27_9BACT</name>
<dbReference type="Gene3D" id="3.40.630.30">
    <property type="match status" value="1"/>
</dbReference>
<dbReference type="PROSITE" id="PS51186">
    <property type="entry name" value="GNAT"/>
    <property type="match status" value="1"/>
</dbReference>